<reference evidence="2 3" key="1">
    <citation type="submission" date="2020-06" db="EMBL/GenBank/DDBJ databases">
        <authorList>
            <person name="Li R."/>
            <person name="Bekaert M."/>
        </authorList>
    </citation>
    <scope>NUCLEOTIDE SEQUENCE [LARGE SCALE GENOMIC DNA]</scope>
    <source>
        <strain evidence="3">wild</strain>
    </source>
</reference>
<evidence type="ECO:0000313" key="2">
    <source>
        <dbReference type="EMBL" id="CAC5393086.1"/>
    </source>
</evidence>
<dbReference type="InterPro" id="IPR058769">
    <property type="entry name" value="MCMDC2_N"/>
</dbReference>
<dbReference type="AlphaFoldDB" id="A0A6J8CCL5"/>
<dbReference type="Proteomes" id="UP000507470">
    <property type="component" value="Unassembled WGS sequence"/>
</dbReference>
<name>A0A6J8CCL5_MYTCO</name>
<proteinExistence type="predicted"/>
<dbReference type="EMBL" id="CACVKT020005120">
    <property type="protein sequence ID" value="CAC5393086.1"/>
    <property type="molecule type" value="Genomic_DNA"/>
</dbReference>
<sequence length="353" mass="40059">MSIESLDKKLKMIYTLVEYLETSGNMRLIKQQCARYSQNKGLLVYTFKLLIDPILFTEMNAELGNSLLNSPNDVIFLVKEVVFQIVTLLELLPVEVTFPQISVIIRLIQLPSLCQSNTIQSSTDLSRLSAIHGFVQISGIIIGMTASSKYTQSTKYRCPDVECEGHHGNQFIRVHVTGASETQTIRSDLSCTFCWRRLEEEKSCRYLSEKMVIEVVPDKLYSSGASNSYRIQAIPVYLRDDITRGVELGEKYNVIGLIRKDIMGENIMLAIEANNIMKVTSETIPTFATEIPKVITDLYEDCKSSPWSFVLNLAYSFADQICPPGTYIRLKMCILLSLVTLLDKQVEYYIYDV</sequence>
<organism evidence="2 3">
    <name type="scientific">Mytilus coruscus</name>
    <name type="common">Sea mussel</name>
    <dbReference type="NCBI Taxonomy" id="42192"/>
    <lineage>
        <taxon>Eukaryota</taxon>
        <taxon>Metazoa</taxon>
        <taxon>Spiralia</taxon>
        <taxon>Lophotrochozoa</taxon>
        <taxon>Mollusca</taxon>
        <taxon>Bivalvia</taxon>
        <taxon>Autobranchia</taxon>
        <taxon>Pteriomorphia</taxon>
        <taxon>Mytilida</taxon>
        <taxon>Mytiloidea</taxon>
        <taxon>Mytilidae</taxon>
        <taxon>Mytilinae</taxon>
        <taxon>Mytilus</taxon>
    </lineage>
</organism>
<accession>A0A6J8CCL5</accession>
<feature type="domain" description="MCMDC2 N-terminal" evidence="1">
    <location>
        <begin position="14"/>
        <end position="109"/>
    </location>
</feature>
<keyword evidence="3" id="KW-1185">Reference proteome</keyword>
<dbReference type="OrthoDB" id="2015372at2759"/>
<evidence type="ECO:0000313" key="3">
    <source>
        <dbReference type="Proteomes" id="UP000507470"/>
    </source>
</evidence>
<dbReference type="Pfam" id="PF26063">
    <property type="entry name" value="MCMDC2_N"/>
    <property type="match status" value="1"/>
</dbReference>
<evidence type="ECO:0000259" key="1">
    <source>
        <dbReference type="Pfam" id="PF26063"/>
    </source>
</evidence>
<gene>
    <name evidence="2" type="ORF">MCOR_27974</name>
</gene>
<protein>
    <recommendedName>
        <fullName evidence="1">MCMDC2 N-terminal domain-containing protein</fullName>
    </recommendedName>
</protein>